<dbReference type="Proteomes" id="UP000823405">
    <property type="component" value="Unassembled WGS sequence"/>
</dbReference>
<comment type="caution">
    <text evidence="1">The sequence shown here is derived from an EMBL/GenBank/DDBJ whole genome shotgun (WGS) entry which is preliminary data.</text>
</comment>
<proteinExistence type="predicted"/>
<keyword evidence="2" id="KW-1185">Reference proteome</keyword>
<accession>A0A9P6QUI8</accession>
<evidence type="ECO:0000313" key="1">
    <source>
        <dbReference type="EMBL" id="KAG0293069.1"/>
    </source>
</evidence>
<organism evidence="1 2">
    <name type="scientific">Linnemannia gamsii</name>
    <dbReference type="NCBI Taxonomy" id="64522"/>
    <lineage>
        <taxon>Eukaryota</taxon>
        <taxon>Fungi</taxon>
        <taxon>Fungi incertae sedis</taxon>
        <taxon>Mucoromycota</taxon>
        <taxon>Mortierellomycotina</taxon>
        <taxon>Mortierellomycetes</taxon>
        <taxon>Mortierellales</taxon>
        <taxon>Mortierellaceae</taxon>
        <taxon>Linnemannia</taxon>
    </lineage>
</organism>
<name>A0A9P6QUI8_9FUNG</name>
<sequence length="135" mass="15588">MAHAQEHPTQFLHDNNIYDYANEDDDYDDLPNYFDDIDMSSPIVSFGDPNLDEIAQQISLVVFNLTLDNNIQDDNGVEFEDDFVDNDEDLFMPNIVESFEEPDNNDVAWQVALIVINDVLDEIIHDHDGQEALYF</sequence>
<dbReference type="AlphaFoldDB" id="A0A9P6QUI8"/>
<evidence type="ECO:0000313" key="2">
    <source>
        <dbReference type="Proteomes" id="UP000823405"/>
    </source>
</evidence>
<protein>
    <submittedName>
        <fullName evidence="1">Uncharacterized protein</fullName>
    </submittedName>
</protein>
<dbReference type="OrthoDB" id="2423755at2759"/>
<reference evidence="1" key="1">
    <citation type="journal article" date="2020" name="Fungal Divers.">
        <title>Resolving the Mortierellaceae phylogeny through synthesis of multi-gene phylogenetics and phylogenomics.</title>
        <authorList>
            <person name="Vandepol N."/>
            <person name="Liber J."/>
            <person name="Desiro A."/>
            <person name="Na H."/>
            <person name="Kennedy M."/>
            <person name="Barry K."/>
            <person name="Grigoriev I.V."/>
            <person name="Miller A.N."/>
            <person name="O'Donnell K."/>
            <person name="Stajich J.E."/>
            <person name="Bonito G."/>
        </authorList>
    </citation>
    <scope>NUCLEOTIDE SEQUENCE</scope>
    <source>
        <strain evidence="1">NVP60</strain>
    </source>
</reference>
<dbReference type="EMBL" id="JAAAIN010002446">
    <property type="protein sequence ID" value="KAG0293069.1"/>
    <property type="molecule type" value="Genomic_DNA"/>
</dbReference>
<gene>
    <name evidence="1" type="ORF">BGZ97_005422</name>
</gene>